<dbReference type="GO" id="GO:0003676">
    <property type="term" value="F:nucleic acid binding"/>
    <property type="evidence" value="ECO:0007669"/>
    <property type="project" value="InterPro"/>
</dbReference>
<dbReference type="AlphaFoldDB" id="A0A5C7HK40"/>
<comment type="caution">
    <text evidence="3">The sequence shown here is derived from an EMBL/GenBank/DDBJ whole genome shotgun (WGS) entry which is preliminary data.</text>
</comment>
<feature type="region of interest" description="Disordered" evidence="1">
    <location>
        <begin position="59"/>
        <end position="89"/>
    </location>
</feature>
<sequence>MNSCLRMPALKEIGTRNMFKCSKTKPNSGRFTDVRLQSMRLPKVRIKLTLFHAHPISRVKLNQSKQKKERERKRKREKTARRRRTSPAAAALVESAGPLAVAVPLAESTALGLRRRTSRCPRSLKPLLLVVDAFNIAIARRSSYLVCLNGVSAANPSIVVWKPPVEGTIKINCDAALDMNRGVVGFGLVVRDFGGVVLASCVQHIQVNFSPLIAEAMTILRGINLAFDSNLIPFVIKTDALAVVKLIEAKSPSLADIGLVIGEIVSKLDSIGCFHVHLALASRDVLVHAPAEAIGASAEFYT</sequence>
<dbReference type="Proteomes" id="UP000323000">
    <property type="component" value="Chromosome 8"/>
</dbReference>
<feature type="domain" description="RNase H type-1" evidence="2">
    <location>
        <begin position="172"/>
        <end position="278"/>
    </location>
</feature>
<accession>A0A5C7HK40</accession>
<dbReference type="InterPro" id="IPR052929">
    <property type="entry name" value="RNase_H-like_EbsB-rel"/>
</dbReference>
<dbReference type="InterPro" id="IPR036397">
    <property type="entry name" value="RNaseH_sf"/>
</dbReference>
<dbReference type="InterPro" id="IPR002156">
    <property type="entry name" value="RNaseH_domain"/>
</dbReference>
<reference evidence="4" key="1">
    <citation type="journal article" date="2019" name="Gigascience">
        <title>De novo genome assembly of the endangered Acer yangbiense, a plant species with extremely small populations endemic to Yunnan Province, China.</title>
        <authorList>
            <person name="Yang J."/>
            <person name="Wariss H.M."/>
            <person name="Tao L."/>
            <person name="Zhang R."/>
            <person name="Yun Q."/>
            <person name="Hollingsworth P."/>
            <person name="Dao Z."/>
            <person name="Luo G."/>
            <person name="Guo H."/>
            <person name="Ma Y."/>
            <person name="Sun W."/>
        </authorList>
    </citation>
    <scope>NUCLEOTIDE SEQUENCE [LARGE SCALE GENOMIC DNA]</scope>
    <source>
        <strain evidence="4">cv. Malutang</strain>
    </source>
</reference>
<dbReference type="Gene3D" id="3.30.420.10">
    <property type="entry name" value="Ribonuclease H-like superfamily/Ribonuclease H"/>
    <property type="match status" value="1"/>
</dbReference>
<organism evidence="3 4">
    <name type="scientific">Acer yangbiense</name>
    <dbReference type="NCBI Taxonomy" id="1000413"/>
    <lineage>
        <taxon>Eukaryota</taxon>
        <taxon>Viridiplantae</taxon>
        <taxon>Streptophyta</taxon>
        <taxon>Embryophyta</taxon>
        <taxon>Tracheophyta</taxon>
        <taxon>Spermatophyta</taxon>
        <taxon>Magnoliopsida</taxon>
        <taxon>eudicotyledons</taxon>
        <taxon>Gunneridae</taxon>
        <taxon>Pentapetalae</taxon>
        <taxon>rosids</taxon>
        <taxon>malvids</taxon>
        <taxon>Sapindales</taxon>
        <taxon>Sapindaceae</taxon>
        <taxon>Hippocastanoideae</taxon>
        <taxon>Acereae</taxon>
        <taxon>Acer</taxon>
    </lineage>
</organism>
<evidence type="ECO:0000259" key="2">
    <source>
        <dbReference type="Pfam" id="PF13456"/>
    </source>
</evidence>
<dbReference type="InterPro" id="IPR044730">
    <property type="entry name" value="RNase_H-like_dom_plant"/>
</dbReference>
<gene>
    <name evidence="3" type="ORF">EZV62_018482</name>
</gene>
<dbReference type="InterPro" id="IPR012337">
    <property type="entry name" value="RNaseH-like_sf"/>
</dbReference>
<dbReference type="PANTHER" id="PTHR47074:SF11">
    <property type="entry name" value="REVERSE TRANSCRIPTASE-LIKE PROTEIN"/>
    <property type="match status" value="1"/>
</dbReference>
<keyword evidence="4" id="KW-1185">Reference proteome</keyword>
<dbReference type="GO" id="GO:0004523">
    <property type="term" value="F:RNA-DNA hybrid ribonuclease activity"/>
    <property type="evidence" value="ECO:0007669"/>
    <property type="project" value="InterPro"/>
</dbReference>
<proteinExistence type="predicted"/>
<evidence type="ECO:0000313" key="4">
    <source>
        <dbReference type="Proteomes" id="UP000323000"/>
    </source>
</evidence>
<dbReference type="PANTHER" id="PTHR47074">
    <property type="entry name" value="BNAC02G40300D PROTEIN"/>
    <property type="match status" value="1"/>
</dbReference>
<feature type="compositionally biased region" description="Basic residues" evidence="1">
    <location>
        <begin position="65"/>
        <end position="85"/>
    </location>
</feature>
<dbReference type="Pfam" id="PF13456">
    <property type="entry name" value="RVT_3"/>
    <property type="match status" value="1"/>
</dbReference>
<name>A0A5C7HK40_9ROSI</name>
<dbReference type="EMBL" id="VAHF01000008">
    <property type="protein sequence ID" value="TXG57169.1"/>
    <property type="molecule type" value="Genomic_DNA"/>
</dbReference>
<evidence type="ECO:0000256" key="1">
    <source>
        <dbReference type="SAM" id="MobiDB-lite"/>
    </source>
</evidence>
<dbReference type="CDD" id="cd06222">
    <property type="entry name" value="RNase_H_like"/>
    <property type="match status" value="1"/>
</dbReference>
<dbReference type="SUPFAM" id="SSF53098">
    <property type="entry name" value="Ribonuclease H-like"/>
    <property type="match status" value="1"/>
</dbReference>
<evidence type="ECO:0000313" key="3">
    <source>
        <dbReference type="EMBL" id="TXG57169.1"/>
    </source>
</evidence>
<dbReference type="OrthoDB" id="1906820at2759"/>
<protein>
    <recommendedName>
        <fullName evidence="2">RNase H type-1 domain-containing protein</fullName>
    </recommendedName>
</protein>